<evidence type="ECO:0000313" key="2">
    <source>
        <dbReference type="EMBL" id="TWD73628.1"/>
    </source>
</evidence>
<organism evidence="2 3">
    <name type="scientific">Variovorax beijingensis</name>
    <dbReference type="NCBI Taxonomy" id="2496117"/>
    <lineage>
        <taxon>Bacteria</taxon>
        <taxon>Pseudomonadati</taxon>
        <taxon>Pseudomonadota</taxon>
        <taxon>Betaproteobacteria</taxon>
        <taxon>Burkholderiales</taxon>
        <taxon>Comamonadaceae</taxon>
        <taxon>Variovorax</taxon>
    </lineage>
</organism>
<dbReference type="SUPFAM" id="SSF101874">
    <property type="entry name" value="YceI-like"/>
    <property type="match status" value="1"/>
</dbReference>
<dbReference type="Proteomes" id="UP000319722">
    <property type="component" value="Unassembled WGS sequence"/>
</dbReference>
<proteinExistence type="predicted"/>
<evidence type="ECO:0000259" key="1">
    <source>
        <dbReference type="SMART" id="SM00867"/>
    </source>
</evidence>
<evidence type="ECO:0000313" key="3">
    <source>
        <dbReference type="Proteomes" id="UP000319722"/>
    </source>
</evidence>
<dbReference type="RefSeq" id="WP_145747637.1">
    <property type="nucleotide sequence ID" value="NZ_VIVL01000021.1"/>
</dbReference>
<gene>
    <name evidence="2" type="ORF">FB547_12151</name>
</gene>
<reference evidence="2 3" key="1">
    <citation type="submission" date="2019-06" db="EMBL/GenBank/DDBJ databases">
        <title>Sorghum-associated microbial communities from plants grown in Nebraska, USA.</title>
        <authorList>
            <person name="Schachtman D."/>
        </authorList>
    </citation>
    <scope>NUCLEOTIDE SEQUENCE [LARGE SCALE GENOMIC DNA]</scope>
    <source>
        <strain evidence="2 3">T529</strain>
    </source>
</reference>
<dbReference type="Pfam" id="PF04264">
    <property type="entry name" value="YceI"/>
    <property type="match status" value="1"/>
</dbReference>
<comment type="caution">
    <text evidence="2">The sequence shown here is derived from an EMBL/GenBank/DDBJ whole genome shotgun (WGS) entry which is preliminary data.</text>
</comment>
<accession>A0A561B429</accession>
<dbReference type="EMBL" id="VIVL01000021">
    <property type="protein sequence ID" value="TWD73628.1"/>
    <property type="molecule type" value="Genomic_DNA"/>
</dbReference>
<dbReference type="SMART" id="SM00867">
    <property type="entry name" value="YceI"/>
    <property type="match status" value="1"/>
</dbReference>
<feature type="domain" description="Lipid/polyisoprenoid-binding YceI-like" evidence="1">
    <location>
        <begin position="22"/>
        <end position="187"/>
    </location>
</feature>
<dbReference type="PANTHER" id="PTHR34406:SF1">
    <property type="entry name" value="PROTEIN YCEI"/>
    <property type="match status" value="1"/>
</dbReference>
<dbReference type="InterPro" id="IPR007372">
    <property type="entry name" value="Lipid/polyisoprenoid-bd_YceI"/>
</dbReference>
<dbReference type="InterPro" id="IPR036761">
    <property type="entry name" value="TTHA0802/YceI-like_sf"/>
</dbReference>
<protein>
    <submittedName>
        <fullName evidence="2">Polyisoprenoid-binding protein YceI</fullName>
    </submittedName>
</protein>
<dbReference type="PANTHER" id="PTHR34406">
    <property type="entry name" value="PROTEIN YCEI"/>
    <property type="match status" value="1"/>
</dbReference>
<name>A0A561B429_9BURK</name>
<sequence>MPDTSQLSTLASSSLADVSRGRYVIDPVHSHVLFSVSHFGISTYYGEFTMPGGTLDIPLSASGSPTRLAVSVPVANVKTTSRILDDELKSSDWLDGERFPSITFDFAAPVSLAANSFQVSGTLALHGVRRNVTFDVSFVGAGMNPAKQVYTIGFDIRGRIRRSDYGVTAALPMIGDELTLIVSAAFELEASAA</sequence>
<dbReference type="OrthoDB" id="9811006at2"/>
<dbReference type="AlphaFoldDB" id="A0A561B429"/>
<dbReference type="Gene3D" id="2.40.128.110">
    <property type="entry name" value="Lipid/polyisoprenoid-binding, YceI-like"/>
    <property type="match status" value="1"/>
</dbReference>